<dbReference type="Proteomes" id="UP000178272">
    <property type="component" value="Unassembled WGS sequence"/>
</dbReference>
<dbReference type="GO" id="GO:0000272">
    <property type="term" value="P:polysaccharide catabolic process"/>
    <property type="evidence" value="ECO:0007669"/>
    <property type="project" value="InterPro"/>
</dbReference>
<reference evidence="2 3" key="1">
    <citation type="journal article" date="2016" name="Nat. Commun.">
        <title>Thousands of microbial genomes shed light on interconnected biogeochemical processes in an aquifer system.</title>
        <authorList>
            <person name="Anantharaman K."/>
            <person name="Brown C.T."/>
            <person name="Hug L.A."/>
            <person name="Sharon I."/>
            <person name="Castelle C.J."/>
            <person name="Probst A.J."/>
            <person name="Thomas B.C."/>
            <person name="Singh A."/>
            <person name="Wilkins M.J."/>
            <person name="Karaoz U."/>
            <person name="Brodie E.L."/>
            <person name="Williams K.H."/>
            <person name="Hubbard S.S."/>
            <person name="Banfield J.F."/>
        </authorList>
    </citation>
    <scope>NUCLEOTIDE SEQUENCE [LARGE SCALE GENOMIC DNA]</scope>
</reference>
<dbReference type="AlphaFoldDB" id="A0A1G1V4Z8"/>
<dbReference type="Gene3D" id="2.60.40.4130">
    <property type="match status" value="1"/>
</dbReference>
<sequence>MFLKWRSLNFTQRFALTSLFIFLLVTPAIVYLALSPTNPFSRAGAPVSGTGGYEIPATLALQPDIINAAPNQAFYVDVMLDTGSNNVTAAEIVLTYDSALLHAEEAGVTVGDFLPVILEEPTIPDIQTWGYPPPPQTISFAVGSKTETPVSGYGKVATIKFVAQSAEGSTSLSLADGSQVAAVYKQVNVASSFYPAKVNIVKEVPVADNLILNLKFEGVASGSATELGRKIPVDVRFESALADSGQPMDSSATAGAVTNGDGTYTARLAAPIGTYHIFVYAPFQLRKKIGTVGFSPGKTVTVPKDEYLRLIAGDIVDNNVIDIFDYNIIVQDFGSRMPAGGSPADLDFDNDVDIFDYNLVVQNFGKVGD</sequence>
<evidence type="ECO:0000313" key="2">
    <source>
        <dbReference type="EMBL" id="OGY10437.1"/>
    </source>
</evidence>
<gene>
    <name evidence="2" type="ORF">A3F61_02940</name>
</gene>
<dbReference type="CDD" id="cd08547">
    <property type="entry name" value="Type_II_cohesin"/>
    <property type="match status" value="1"/>
</dbReference>
<dbReference type="Pfam" id="PF00963">
    <property type="entry name" value="Cohesin"/>
    <property type="match status" value="1"/>
</dbReference>
<proteinExistence type="predicted"/>
<accession>A0A1G1V4Z8</accession>
<dbReference type="STRING" id="1797517.A3F61_02940"/>
<protein>
    <recommendedName>
        <fullName evidence="1">Cohesin domain-containing protein</fullName>
    </recommendedName>
</protein>
<dbReference type="InterPro" id="IPR008965">
    <property type="entry name" value="CBM2/CBM3_carb-bd_dom_sf"/>
</dbReference>
<evidence type="ECO:0000259" key="1">
    <source>
        <dbReference type="Pfam" id="PF00963"/>
    </source>
</evidence>
<dbReference type="EMBL" id="MHCA01000055">
    <property type="protein sequence ID" value="OGY10437.1"/>
    <property type="molecule type" value="Genomic_DNA"/>
</dbReference>
<dbReference type="SUPFAM" id="SSF49384">
    <property type="entry name" value="Carbohydrate-binding domain"/>
    <property type="match status" value="1"/>
</dbReference>
<dbReference type="GO" id="GO:0030246">
    <property type="term" value="F:carbohydrate binding"/>
    <property type="evidence" value="ECO:0007669"/>
    <property type="project" value="InterPro"/>
</dbReference>
<dbReference type="Gene3D" id="2.60.40.680">
    <property type="match status" value="1"/>
</dbReference>
<comment type="caution">
    <text evidence="2">The sequence shown here is derived from an EMBL/GenBank/DDBJ whole genome shotgun (WGS) entry which is preliminary data.</text>
</comment>
<feature type="domain" description="Cohesin" evidence="1">
    <location>
        <begin position="66"/>
        <end position="175"/>
    </location>
</feature>
<organism evidence="2 3">
    <name type="scientific">Candidatus Blackburnbacteria bacterium RIFCSPHIGHO2_12_FULL_41_13b</name>
    <dbReference type="NCBI Taxonomy" id="1797517"/>
    <lineage>
        <taxon>Bacteria</taxon>
        <taxon>Candidatus Blackburniibacteriota</taxon>
    </lineage>
</organism>
<name>A0A1G1V4Z8_9BACT</name>
<evidence type="ECO:0000313" key="3">
    <source>
        <dbReference type="Proteomes" id="UP000178272"/>
    </source>
</evidence>
<dbReference type="InterPro" id="IPR002102">
    <property type="entry name" value="Cohesin_dom"/>
</dbReference>